<gene>
    <name evidence="4" type="ORF">chiPu_0026157</name>
</gene>
<accession>A0A401TID4</accession>
<dbReference type="InterPro" id="IPR001111">
    <property type="entry name" value="TGF-b_propeptide"/>
</dbReference>
<dbReference type="Gene3D" id="2.60.120.970">
    <property type="match status" value="1"/>
</dbReference>
<protein>
    <recommendedName>
        <fullName evidence="3">TGF-beta propeptide domain-containing protein</fullName>
    </recommendedName>
</protein>
<dbReference type="EMBL" id="BEZZ01073625">
    <property type="protein sequence ID" value="GCC42421.1"/>
    <property type="molecule type" value="Genomic_DNA"/>
</dbReference>
<evidence type="ECO:0000256" key="1">
    <source>
        <dbReference type="ARBA" id="ARBA00023180"/>
    </source>
</evidence>
<dbReference type="STRING" id="137246.A0A401TID4"/>
<feature type="region of interest" description="Disordered" evidence="2">
    <location>
        <begin position="1"/>
        <end position="25"/>
    </location>
</feature>
<dbReference type="Pfam" id="PF00688">
    <property type="entry name" value="TGFb_propeptide"/>
    <property type="match status" value="1"/>
</dbReference>
<proteinExistence type="predicted"/>
<organism evidence="4 5">
    <name type="scientific">Chiloscyllium punctatum</name>
    <name type="common">Brownbanded bambooshark</name>
    <name type="synonym">Hemiscyllium punctatum</name>
    <dbReference type="NCBI Taxonomy" id="137246"/>
    <lineage>
        <taxon>Eukaryota</taxon>
        <taxon>Metazoa</taxon>
        <taxon>Chordata</taxon>
        <taxon>Craniata</taxon>
        <taxon>Vertebrata</taxon>
        <taxon>Chondrichthyes</taxon>
        <taxon>Elasmobranchii</taxon>
        <taxon>Galeomorphii</taxon>
        <taxon>Galeoidea</taxon>
        <taxon>Orectolobiformes</taxon>
        <taxon>Hemiscylliidae</taxon>
        <taxon>Chiloscyllium</taxon>
    </lineage>
</organism>
<name>A0A401TID4_CHIPU</name>
<evidence type="ECO:0000256" key="2">
    <source>
        <dbReference type="SAM" id="MobiDB-lite"/>
    </source>
</evidence>
<feature type="domain" description="TGF-beta propeptide" evidence="3">
    <location>
        <begin position="21"/>
        <end position="58"/>
    </location>
</feature>
<dbReference type="GO" id="GO:0005615">
    <property type="term" value="C:extracellular space"/>
    <property type="evidence" value="ECO:0007669"/>
    <property type="project" value="InterPro"/>
</dbReference>
<evidence type="ECO:0000313" key="4">
    <source>
        <dbReference type="EMBL" id="GCC42421.1"/>
    </source>
</evidence>
<dbReference type="AlphaFoldDB" id="A0A401TID4"/>
<feature type="compositionally biased region" description="Basic and acidic residues" evidence="2">
    <location>
        <begin position="10"/>
        <end position="21"/>
    </location>
</feature>
<dbReference type="InterPro" id="IPR016319">
    <property type="entry name" value="TGF-beta"/>
</dbReference>
<sequence>MPHLGGRSYPESRPRVLKARDPASPAQRYIDSRVVRPRSAGEWLTFDVTETVSEWLLHR</sequence>
<feature type="non-terminal residue" evidence="4">
    <location>
        <position position="59"/>
    </location>
</feature>
<dbReference type="PRINTS" id="PR01423">
    <property type="entry name" value="TGFBETA"/>
</dbReference>
<reference evidence="4 5" key="1">
    <citation type="journal article" date="2018" name="Nat. Ecol. Evol.">
        <title>Shark genomes provide insights into elasmobranch evolution and the origin of vertebrates.</title>
        <authorList>
            <person name="Hara Y"/>
            <person name="Yamaguchi K"/>
            <person name="Onimaru K"/>
            <person name="Kadota M"/>
            <person name="Koyanagi M"/>
            <person name="Keeley SD"/>
            <person name="Tatsumi K"/>
            <person name="Tanaka K"/>
            <person name="Motone F"/>
            <person name="Kageyama Y"/>
            <person name="Nozu R"/>
            <person name="Adachi N"/>
            <person name="Nishimura O"/>
            <person name="Nakagawa R"/>
            <person name="Tanegashima C"/>
            <person name="Kiyatake I"/>
            <person name="Matsumoto R"/>
            <person name="Murakumo K"/>
            <person name="Nishida K"/>
            <person name="Terakita A"/>
            <person name="Kuratani S"/>
            <person name="Sato K"/>
            <person name="Hyodo S Kuraku.S."/>
        </authorList>
    </citation>
    <scope>NUCLEOTIDE SEQUENCE [LARGE SCALE GENOMIC DNA]</scope>
</reference>
<keyword evidence="5" id="KW-1185">Reference proteome</keyword>
<dbReference type="Proteomes" id="UP000287033">
    <property type="component" value="Unassembled WGS sequence"/>
</dbReference>
<dbReference type="OrthoDB" id="9194526at2759"/>
<evidence type="ECO:0000313" key="5">
    <source>
        <dbReference type="Proteomes" id="UP000287033"/>
    </source>
</evidence>
<evidence type="ECO:0000259" key="3">
    <source>
        <dbReference type="Pfam" id="PF00688"/>
    </source>
</evidence>
<comment type="caution">
    <text evidence="4">The sequence shown here is derived from an EMBL/GenBank/DDBJ whole genome shotgun (WGS) entry which is preliminary data.</text>
</comment>
<keyword evidence="1" id="KW-0325">Glycoprotein</keyword>